<dbReference type="InterPro" id="IPR003388">
    <property type="entry name" value="Reticulon"/>
</dbReference>
<evidence type="ECO:0000256" key="1">
    <source>
        <dbReference type="ARBA" id="ARBA00004477"/>
    </source>
</evidence>
<evidence type="ECO:0000256" key="5">
    <source>
        <dbReference type="ARBA" id="ARBA00023136"/>
    </source>
</evidence>
<proteinExistence type="predicted"/>
<evidence type="ECO:0000256" key="6">
    <source>
        <dbReference type="RuleBase" id="RU363132"/>
    </source>
</evidence>
<reference evidence="9" key="2">
    <citation type="submission" date="2017-06" db="EMBL/GenBank/DDBJ databases">
        <title>WGS assembly of Brachypodium distachyon.</title>
        <authorList>
            <consortium name="The International Brachypodium Initiative"/>
            <person name="Lucas S."/>
            <person name="Harmon-Smith M."/>
            <person name="Lail K."/>
            <person name="Tice H."/>
            <person name="Grimwood J."/>
            <person name="Bruce D."/>
            <person name="Barry K."/>
            <person name="Shu S."/>
            <person name="Lindquist E."/>
            <person name="Wang M."/>
            <person name="Pitluck S."/>
            <person name="Vogel J.P."/>
            <person name="Garvin D.F."/>
            <person name="Mockler T.C."/>
            <person name="Schmutz J."/>
            <person name="Rokhsar D."/>
            <person name="Bevan M.W."/>
        </authorList>
    </citation>
    <scope>NUCLEOTIDE SEQUENCE</scope>
    <source>
        <strain evidence="9">Bd21</strain>
    </source>
</reference>
<gene>
    <name evidence="10" type="primary">LOC100824347</name>
    <name evidence="9" type="ORF">BRADI_1g41760v3</name>
</gene>
<dbReference type="RefSeq" id="XP_010227678.1">
    <property type="nucleotide sequence ID" value="XM_010229376.3"/>
</dbReference>
<keyword evidence="5" id="KW-0472">Membrane</keyword>
<dbReference type="EMBL" id="CM000880">
    <property type="protein sequence ID" value="KQK18330.1"/>
    <property type="molecule type" value="Genomic_DNA"/>
</dbReference>
<evidence type="ECO:0000256" key="7">
    <source>
        <dbReference type="SAM" id="MobiDB-lite"/>
    </source>
</evidence>
<evidence type="ECO:0000256" key="4">
    <source>
        <dbReference type="ARBA" id="ARBA00022989"/>
    </source>
</evidence>
<dbReference type="Proteomes" id="UP000008810">
    <property type="component" value="Chromosome 1"/>
</dbReference>
<dbReference type="PANTHER" id="PTHR46626">
    <property type="entry name" value="RETICULON-LIKE PROTEIN B17"/>
    <property type="match status" value="1"/>
</dbReference>
<evidence type="ECO:0000256" key="2">
    <source>
        <dbReference type="ARBA" id="ARBA00022692"/>
    </source>
</evidence>
<reference evidence="10" key="3">
    <citation type="submission" date="2018-08" db="UniProtKB">
        <authorList>
            <consortium name="EnsemblPlants"/>
        </authorList>
    </citation>
    <scope>IDENTIFICATION</scope>
    <source>
        <strain evidence="10">cv. Bd21</strain>
    </source>
</reference>
<organism evidence="9">
    <name type="scientific">Brachypodium distachyon</name>
    <name type="common">Purple false brome</name>
    <name type="synonym">Trachynia distachya</name>
    <dbReference type="NCBI Taxonomy" id="15368"/>
    <lineage>
        <taxon>Eukaryota</taxon>
        <taxon>Viridiplantae</taxon>
        <taxon>Streptophyta</taxon>
        <taxon>Embryophyta</taxon>
        <taxon>Tracheophyta</taxon>
        <taxon>Spermatophyta</taxon>
        <taxon>Magnoliopsida</taxon>
        <taxon>Liliopsida</taxon>
        <taxon>Poales</taxon>
        <taxon>Poaceae</taxon>
        <taxon>BOP clade</taxon>
        <taxon>Pooideae</taxon>
        <taxon>Stipodae</taxon>
        <taxon>Brachypodieae</taxon>
        <taxon>Brachypodium</taxon>
    </lineage>
</organism>
<accession>A0A0Q3S084</accession>
<reference evidence="9 10" key="1">
    <citation type="journal article" date="2010" name="Nature">
        <title>Genome sequencing and analysis of the model grass Brachypodium distachyon.</title>
        <authorList>
            <consortium name="International Brachypodium Initiative"/>
        </authorList>
    </citation>
    <scope>NUCLEOTIDE SEQUENCE [LARGE SCALE GENOMIC DNA]</scope>
    <source>
        <strain evidence="9 10">Bd21</strain>
    </source>
</reference>
<dbReference type="STRING" id="15368.A0A0Q3S084"/>
<dbReference type="GeneID" id="100824347"/>
<feature type="domain" description="Reticulon" evidence="8">
    <location>
        <begin position="172"/>
        <end position="335"/>
    </location>
</feature>
<dbReference type="PROSITE" id="PS50845">
    <property type="entry name" value="RETICULON"/>
    <property type="match status" value="1"/>
</dbReference>
<sequence>MPSPVDVDIADATARHDPASPFPVISPWGDVLPLSPARDSPIRRRRSKLLLRDSSVDKGAGAAGSPRKKRRGAGEARTAASPGKNVRRARRRLENGGRREETGNEAAAAEEAVGKTRRKKTAAQPPAAKGLVAIVKEKKVSGLALVPYPRTNLTQGPENVEQSDWEGLWEMVVELVMWKNVGRSAFWFGSGSMLFLSSSFSRDIDFSPIKVLCNFGVVTLGLAFFKDSISQSCNRQNMERARSFQLTEEDVLQVAKAVLPVANSFITMTRVIFSGDPSMTLKVLPVLLFGAKYGHLFTVWRLLATGFFGCFTLPRLYSCYSSHIHEKVGGLKTQILNAWKSCPRKKLVAAAAVTTFWNMVGVKTRIMAALVAAVTLRYYDQYGRTSKNSEGVIQEQRQATVMED</sequence>
<evidence type="ECO:0000313" key="11">
    <source>
        <dbReference type="Proteomes" id="UP000008810"/>
    </source>
</evidence>
<dbReference type="ExpressionAtlas" id="A0A0Q3S084">
    <property type="expression patterns" value="baseline"/>
</dbReference>
<evidence type="ECO:0000313" key="10">
    <source>
        <dbReference type="EnsemblPlants" id="KQK18330"/>
    </source>
</evidence>
<keyword evidence="11" id="KW-1185">Reference proteome</keyword>
<dbReference type="InterPro" id="IPR044647">
    <property type="entry name" value="RTNLB17/18/21"/>
</dbReference>
<dbReference type="Pfam" id="PF02453">
    <property type="entry name" value="Reticulon"/>
    <property type="match status" value="1"/>
</dbReference>
<name>A0A0Q3S084_BRADI</name>
<dbReference type="EnsemblPlants" id="KQK18330">
    <property type="protein sequence ID" value="KQK18330"/>
    <property type="gene ID" value="BRADI_1g41760v3"/>
</dbReference>
<protein>
    <recommendedName>
        <fullName evidence="6">Reticulon-like protein</fullName>
    </recommendedName>
</protein>
<keyword evidence="3 6" id="KW-0256">Endoplasmic reticulum</keyword>
<dbReference type="OrthoDB" id="783438at2759"/>
<evidence type="ECO:0000256" key="3">
    <source>
        <dbReference type="ARBA" id="ARBA00022824"/>
    </source>
</evidence>
<evidence type="ECO:0000259" key="8">
    <source>
        <dbReference type="PROSITE" id="PS50845"/>
    </source>
</evidence>
<keyword evidence="4" id="KW-1133">Transmembrane helix</keyword>
<comment type="subcellular location">
    <subcellularLocation>
        <location evidence="1 6">Endoplasmic reticulum membrane</location>
        <topology evidence="1 6">Multi-pass membrane protein</topology>
    </subcellularLocation>
</comment>
<dbReference type="AlphaFoldDB" id="A0A0Q3S084"/>
<dbReference type="PANTHER" id="PTHR46626:SF4">
    <property type="entry name" value="RETICULON-LIKE PROTEIN"/>
    <property type="match status" value="1"/>
</dbReference>
<feature type="region of interest" description="Disordered" evidence="7">
    <location>
        <begin position="1"/>
        <end position="124"/>
    </location>
</feature>
<dbReference type="Gramene" id="KQK18330">
    <property type="protein sequence ID" value="KQK18330"/>
    <property type="gene ID" value="BRADI_1g41760v3"/>
</dbReference>
<feature type="compositionally biased region" description="Basic and acidic residues" evidence="7">
    <location>
        <begin position="92"/>
        <end position="102"/>
    </location>
</feature>
<keyword evidence="2" id="KW-0812">Transmembrane</keyword>
<dbReference type="GO" id="GO:0005789">
    <property type="term" value="C:endoplasmic reticulum membrane"/>
    <property type="evidence" value="ECO:0007669"/>
    <property type="project" value="UniProtKB-SubCell"/>
</dbReference>
<evidence type="ECO:0000313" key="9">
    <source>
        <dbReference type="EMBL" id="KQK18330.1"/>
    </source>
</evidence>